<dbReference type="EMBL" id="JACCFJ010000001">
    <property type="protein sequence ID" value="NYI82369.1"/>
    <property type="molecule type" value="Genomic_DNA"/>
</dbReference>
<proteinExistence type="predicted"/>
<dbReference type="Gene3D" id="2.60.40.3780">
    <property type="match status" value="1"/>
</dbReference>
<dbReference type="GO" id="GO:0018104">
    <property type="term" value="P:peptidoglycan-protein cross-linking"/>
    <property type="evidence" value="ECO:0007669"/>
    <property type="project" value="TreeGrafter"/>
</dbReference>
<protein>
    <submittedName>
        <fullName evidence="11">Lipoprotein-anchoring transpeptidase ErfK/SrfK</fullName>
    </submittedName>
</protein>
<dbReference type="UniPathway" id="UPA00219"/>
<dbReference type="Gene3D" id="2.60.40.3710">
    <property type="match status" value="1"/>
</dbReference>
<evidence type="ECO:0000256" key="3">
    <source>
        <dbReference type="ARBA" id="ARBA00022960"/>
    </source>
</evidence>
<dbReference type="Pfam" id="PF03734">
    <property type="entry name" value="YkuD"/>
    <property type="match status" value="1"/>
</dbReference>
<keyword evidence="2" id="KW-0808">Transferase</keyword>
<dbReference type="Pfam" id="PF17964">
    <property type="entry name" value="Big_10"/>
    <property type="match status" value="1"/>
</dbReference>
<keyword evidence="6 8" id="KW-0961">Cell wall biogenesis/degradation</keyword>
<dbReference type="InterPro" id="IPR041280">
    <property type="entry name" value="Big_10"/>
</dbReference>
<evidence type="ECO:0000256" key="6">
    <source>
        <dbReference type="ARBA" id="ARBA00023316"/>
    </source>
</evidence>
<dbReference type="GO" id="GO:0071555">
    <property type="term" value="P:cell wall organization"/>
    <property type="evidence" value="ECO:0007669"/>
    <property type="project" value="UniProtKB-UniRule"/>
</dbReference>
<dbReference type="CDD" id="cd13432">
    <property type="entry name" value="LDT_IgD_like_2"/>
    <property type="match status" value="1"/>
</dbReference>
<dbReference type="GO" id="GO:0005576">
    <property type="term" value="C:extracellular region"/>
    <property type="evidence" value="ECO:0007669"/>
    <property type="project" value="TreeGrafter"/>
</dbReference>
<name>A0A853AGY7_9PSEU</name>
<evidence type="ECO:0000256" key="8">
    <source>
        <dbReference type="PROSITE-ProRule" id="PRU01373"/>
    </source>
</evidence>
<feature type="active site" description="Nucleophile" evidence="8">
    <location>
        <position position="327"/>
    </location>
</feature>
<keyword evidence="11" id="KW-0449">Lipoprotein</keyword>
<dbReference type="SUPFAM" id="SSF141523">
    <property type="entry name" value="L,D-transpeptidase catalytic domain-like"/>
    <property type="match status" value="1"/>
</dbReference>
<evidence type="ECO:0000259" key="10">
    <source>
        <dbReference type="PROSITE" id="PS52029"/>
    </source>
</evidence>
<dbReference type="InterPro" id="IPR050979">
    <property type="entry name" value="LD-transpeptidase"/>
</dbReference>
<evidence type="ECO:0000256" key="2">
    <source>
        <dbReference type="ARBA" id="ARBA00022679"/>
    </source>
</evidence>
<reference evidence="11 12" key="1">
    <citation type="submission" date="2020-07" db="EMBL/GenBank/DDBJ databases">
        <title>Sequencing the genomes of 1000 actinobacteria strains.</title>
        <authorList>
            <person name="Klenk H.-P."/>
        </authorList>
    </citation>
    <scope>NUCLEOTIDE SEQUENCE [LARGE SCALE GENOMIC DNA]</scope>
    <source>
        <strain evidence="11 12">DSM 44065</strain>
    </source>
</reference>
<dbReference type="PANTHER" id="PTHR30582">
    <property type="entry name" value="L,D-TRANSPEPTIDASE"/>
    <property type="match status" value="1"/>
</dbReference>
<keyword evidence="12" id="KW-1185">Reference proteome</keyword>
<evidence type="ECO:0000256" key="1">
    <source>
        <dbReference type="ARBA" id="ARBA00004752"/>
    </source>
</evidence>
<dbReference type="AlphaFoldDB" id="A0A853AGY7"/>
<dbReference type="CDD" id="cd16913">
    <property type="entry name" value="YkuD_like"/>
    <property type="match status" value="1"/>
</dbReference>
<accession>A0A853AGY7</accession>
<comment type="pathway">
    <text evidence="1 8">Cell wall biogenesis; peptidoglycan biosynthesis.</text>
</comment>
<feature type="signal peptide" evidence="9">
    <location>
        <begin position="1"/>
        <end position="24"/>
    </location>
</feature>
<dbReference type="Proteomes" id="UP000587002">
    <property type="component" value="Unassembled WGS sequence"/>
</dbReference>
<dbReference type="GO" id="GO:0071972">
    <property type="term" value="F:peptidoglycan L,D-transpeptidase activity"/>
    <property type="evidence" value="ECO:0007669"/>
    <property type="project" value="TreeGrafter"/>
</dbReference>
<dbReference type="PROSITE" id="PS51257">
    <property type="entry name" value="PROKAR_LIPOPROTEIN"/>
    <property type="match status" value="1"/>
</dbReference>
<comment type="pathway">
    <text evidence="7">Glycan biosynthesis.</text>
</comment>
<feature type="domain" description="L,D-TPase catalytic" evidence="10">
    <location>
        <begin position="230"/>
        <end position="351"/>
    </location>
</feature>
<gene>
    <name evidence="11" type="ORF">HNR68_000999</name>
</gene>
<keyword evidence="4 8" id="KW-0573">Peptidoglycan synthesis</keyword>
<evidence type="ECO:0000256" key="4">
    <source>
        <dbReference type="ARBA" id="ARBA00022984"/>
    </source>
</evidence>
<comment type="caution">
    <text evidence="11">The sequence shown here is derived from an EMBL/GenBank/DDBJ whole genome shotgun (WGS) entry which is preliminary data.</text>
</comment>
<evidence type="ECO:0000313" key="11">
    <source>
        <dbReference type="EMBL" id="NYI82369.1"/>
    </source>
</evidence>
<evidence type="ECO:0000313" key="12">
    <source>
        <dbReference type="Proteomes" id="UP000587002"/>
    </source>
</evidence>
<evidence type="ECO:0000256" key="5">
    <source>
        <dbReference type="ARBA" id="ARBA00023315"/>
    </source>
</evidence>
<evidence type="ECO:0000256" key="9">
    <source>
        <dbReference type="SAM" id="SignalP"/>
    </source>
</evidence>
<feature type="active site" description="Proton donor/acceptor" evidence="8">
    <location>
        <position position="309"/>
    </location>
</feature>
<evidence type="ECO:0000256" key="7">
    <source>
        <dbReference type="ARBA" id="ARBA00060592"/>
    </source>
</evidence>
<dbReference type="GO" id="GO:0016746">
    <property type="term" value="F:acyltransferase activity"/>
    <property type="evidence" value="ECO:0007669"/>
    <property type="project" value="UniProtKB-KW"/>
</dbReference>
<dbReference type="FunFam" id="2.60.40.3780:FF:000001">
    <property type="entry name" value="L,D-transpeptidase 2"/>
    <property type="match status" value="1"/>
</dbReference>
<dbReference type="InterPro" id="IPR005490">
    <property type="entry name" value="LD_TPept_cat_dom"/>
</dbReference>
<keyword evidence="9" id="KW-0732">Signal</keyword>
<dbReference type="PROSITE" id="PS52029">
    <property type="entry name" value="LD_TPASE"/>
    <property type="match status" value="1"/>
</dbReference>
<dbReference type="GO" id="GO:0008360">
    <property type="term" value="P:regulation of cell shape"/>
    <property type="evidence" value="ECO:0007669"/>
    <property type="project" value="UniProtKB-UniRule"/>
</dbReference>
<keyword evidence="5" id="KW-0012">Acyltransferase</keyword>
<sequence>MRPLWTVLAGTLAAVLLLSGCGSPAPTERAPAGPVARVSFEPGPDARDVNPTAPVRVRVERGRLDEVELTNEDGKQVPGELAPDGRSWKATTELGYGKTYTWSGSATGDDGKQVSVEGSFTTLQPERTVRATINPTDGAEVGVAMPISVKFDEPVEDKAAVQRALTVQTSVPVEGAWAWLNDKQVDWRPKEYWPAHTRVSVSAKLYGVPYGGGAYGRADLTTDFTIGREQIVKAAVGTHRMVVVRDGQQVASYPASYGEENDPGRNTPNGTYIIMEKNPVEIMDNPRYGYRDVRKTWAARFSNHGEFIHENEENAAALGKVNNSHGCINLSAADAKAYYDSALIGDPVEVTGSASSMPPQYDVYDWLLSWDQWTAKSAL</sequence>
<feature type="chain" id="PRO_5038744830" evidence="9">
    <location>
        <begin position="25"/>
        <end position="379"/>
    </location>
</feature>
<organism evidence="11 12">
    <name type="scientific">Saccharopolyspora hordei</name>
    <dbReference type="NCBI Taxonomy" id="1838"/>
    <lineage>
        <taxon>Bacteria</taxon>
        <taxon>Bacillati</taxon>
        <taxon>Actinomycetota</taxon>
        <taxon>Actinomycetes</taxon>
        <taxon>Pseudonocardiales</taxon>
        <taxon>Pseudonocardiaceae</taxon>
        <taxon>Saccharopolyspora</taxon>
    </lineage>
</organism>
<dbReference type="InterPro" id="IPR038063">
    <property type="entry name" value="Transpep_catalytic_dom"/>
</dbReference>
<dbReference type="PANTHER" id="PTHR30582:SF2">
    <property type="entry name" value="L,D-TRANSPEPTIDASE YCIB-RELATED"/>
    <property type="match status" value="1"/>
</dbReference>
<dbReference type="Gene3D" id="2.40.440.10">
    <property type="entry name" value="L,D-transpeptidase catalytic domain-like"/>
    <property type="match status" value="1"/>
</dbReference>
<keyword evidence="3 8" id="KW-0133">Cell shape</keyword>